<dbReference type="OrthoDB" id="10251185at2759"/>
<gene>
    <name evidence="11" type="ORF">TVAG_426750</name>
</gene>
<dbReference type="InParanoid" id="A2DYU1"/>
<dbReference type="HAMAP" id="MF_00039">
    <property type="entry name" value="Adenylate_kinase_AK6"/>
    <property type="match status" value="1"/>
</dbReference>
<protein>
    <recommendedName>
        <fullName evidence="10">Adenylate kinase isoenzyme 6 homolog</fullName>
        <shortName evidence="10">AK6</shortName>
        <ecNumber evidence="10">2.7.4.3</ecNumber>
    </recommendedName>
    <alternativeName>
        <fullName evidence="10">Dual activity adenylate kinase/ATPase</fullName>
        <shortName evidence="10">AK/ATPase</shortName>
    </alternativeName>
</protein>
<dbReference type="GO" id="GO:0006364">
    <property type="term" value="P:rRNA processing"/>
    <property type="evidence" value="ECO:0007669"/>
    <property type="project" value="UniProtKB-KW"/>
</dbReference>
<feature type="region of interest" description="LID" evidence="10">
    <location>
        <begin position="113"/>
        <end position="123"/>
    </location>
</feature>
<keyword evidence="4 10" id="KW-0698">rRNA processing</keyword>
<dbReference type="EMBL" id="DS113270">
    <property type="protein sequence ID" value="EAY14481.1"/>
    <property type="molecule type" value="Genomic_DNA"/>
</dbReference>
<evidence type="ECO:0000313" key="11">
    <source>
        <dbReference type="EMBL" id="EAY14481.1"/>
    </source>
</evidence>
<dbReference type="RefSeq" id="XP_001326704.1">
    <property type="nucleotide sequence ID" value="XM_001326669.1"/>
</dbReference>
<comment type="catalytic activity">
    <reaction evidence="1 10">
        <text>AMP + ATP = 2 ADP</text>
        <dbReference type="Rhea" id="RHEA:12973"/>
        <dbReference type="ChEBI" id="CHEBI:30616"/>
        <dbReference type="ChEBI" id="CHEBI:456215"/>
        <dbReference type="ChEBI" id="CHEBI:456216"/>
        <dbReference type="EC" id="2.7.4.3"/>
    </reaction>
</comment>
<feature type="binding site" evidence="10">
    <location>
        <position position="17"/>
    </location>
    <ligand>
        <name>ATP</name>
        <dbReference type="ChEBI" id="CHEBI:30616"/>
    </ligand>
</feature>
<comment type="similarity">
    <text evidence="10">Belongs to the adenylate kinase family. AK6 subfamily.</text>
</comment>
<dbReference type="FunCoup" id="A2DYU1">
    <property type="interactions" value="607"/>
</dbReference>
<comment type="catalytic activity">
    <reaction evidence="10">
        <text>ATP + H2O = ADP + phosphate + H(+)</text>
        <dbReference type="Rhea" id="RHEA:13065"/>
        <dbReference type="ChEBI" id="CHEBI:15377"/>
        <dbReference type="ChEBI" id="CHEBI:15378"/>
        <dbReference type="ChEBI" id="CHEBI:30616"/>
        <dbReference type="ChEBI" id="CHEBI:43474"/>
        <dbReference type="ChEBI" id="CHEBI:456216"/>
    </reaction>
</comment>
<evidence type="ECO:0000313" key="12">
    <source>
        <dbReference type="Proteomes" id="UP000001542"/>
    </source>
</evidence>
<keyword evidence="8 10" id="KW-0067">ATP-binding</keyword>
<dbReference type="GO" id="GO:0016887">
    <property type="term" value="F:ATP hydrolysis activity"/>
    <property type="evidence" value="ECO:0007669"/>
    <property type="project" value="UniProtKB-UniRule"/>
</dbReference>
<keyword evidence="3 10" id="KW-0690">Ribosome biogenesis</keyword>
<evidence type="ECO:0000256" key="1">
    <source>
        <dbReference type="ARBA" id="ARBA00000582"/>
    </source>
</evidence>
<dbReference type="SUPFAM" id="SSF52540">
    <property type="entry name" value="P-loop containing nucleoside triphosphate hydrolases"/>
    <property type="match status" value="1"/>
</dbReference>
<reference evidence="11" key="1">
    <citation type="submission" date="2006-10" db="EMBL/GenBank/DDBJ databases">
        <authorList>
            <person name="Amadeo P."/>
            <person name="Zhao Q."/>
            <person name="Wortman J."/>
            <person name="Fraser-Liggett C."/>
            <person name="Carlton J."/>
        </authorList>
    </citation>
    <scope>NUCLEOTIDE SEQUENCE</scope>
    <source>
        <strain evidence="11">G3</strain>
    </source>
</reference>
<evidence type="ECO:0000256" key="6">
    <source>
        <dbReference type="ARBA" id="ARBA00022741"/>
    </source>
</evidence>
<dbReference type="GO" id="GO:0042274">
    <property type="term" value="P:ribosomal small subunit biogenesis"/>
    <property type="evidence" value="ECO:0007669"/>
    <property type="project" value="UniProtKB-UniRule"/>
</dbReference>
<reference evidence="11" key="2">
    <citation type="journal article" date="2007" name="Science">
        <title>Draft genome sequence of the sexually transmitted pathogen Trichomonas vaginalis.</title>
        <authorList>
            <person name="Carlton J.M."/>
            <person name="Hirt R.P."/>
            <person name="Silva J.C."/>
            <person name="Delcher A.L."/>
            <person name="Schatz M."/>
            <person name="Zhao Q."/>
            <person name="Wortman J.R."/>
            <person name="Bidwell S.L."/>
            <person name="Alsmark U.C.M."/>
            <person name="Besteiro S."/>
            <person name="Sicheritz-Ponten T."/>
            <person name="Noel C.J."/>
            <person name="Dacks J.B."/>
            <person name="Foster P.G."/>
            <person name="Simillion C."/>
            <person name="Van de Peer Y."/>
            <person name="Miranda-Saavedra D."/>
            <person name="Barton G.J."/>
            <person name="Westrop G.D."/>
            <person name="Mueller S."/>
            <person name="Dessi D."/>
            <person name="Fiori P.L."/>
            <person name="Ren Q."/>
            <person name="Paulsen I."/>
            <person name="Zhang H."/>
            <person name="Bastida-Corcuera F.D."/>
            <person name="Simoes-Barbosa A."/>
            <person name="Brown M.T."/>
            <person name="Hayes R.D."/>
            <person name="Mukherjee M."/>
            <person name="Okumura C.Y."/>
            <person name="Schneider R."/>
            <person name="Smith A.J."/>
            <person name="Vanacova S."/>
            <person name="Villalvazo M."/>
            <person name="Haas B.J."/>
            <person name="Pertea M."/>
            <person name="Feldblyum T.V."/>
            <person name="Utterback T.R."/>
            <person name="Shu C.L."/>
            <person name="Osoegawa K."/>
            <person name="de Jong P.J."/>
            <person name="Hrdy I."/>
            <person name="Horvathova L."/>
            <person name="Zubacova Z."/>
            <person name="Dolezal P."/>
            <person name="Malik S.B."/>
            <person name="Logsdon J.M. Jr."/>
            <person name="Henze K."/>
            <person name="Gupta A."/>
            <person name="Wang C.C."/>
            <person name="Dunne R.L."/>
            <person name="Upcroft J.A."/>
            <person name="Upcroft P."/>
            <person name="White O."/>
            <person name="Salzberg S.L."/>
            <person name="Tang P."/>
            <person name="Chiu C.-H."/>
            <person name="Lee Y.-S."/>
            <person name="Embley T.M."/>
            <person name="Coombs G.H."/>
            <person name="Mottram J.C."/>
            <person name="Tachezy J."/>
            <person name="Fraser-Liggett C.M."/>
            <person name="Johnson P.J."/>
        </authorList>
    </citation>
    <scope>NUCLEOTIDE SEQUENCE [LARGE SCALE GENOMIC DNA]</scope>
    <source>
        <strain evidence="11">G3</strain>
    </source>
</reference>
<evidence type="ECO:0000256" key="7">
    <source>
        <dbReference type="ARBA" id="ARBA00022777"/>
    </source>
</evidence>
<comment type="function">
    <text evidence="10">Broad-specificity nucleoside monophosphate (NMP) kinase that catalyzes the reversible transfer of the terminal phosphate group between nucleoside triphosphates and monophosphates. Has also ATPase activity. Involved in the late cytoplasmic maturation steps of the 40S ribosomal particles, specifically 18S rRNA maturation. While NMP activity is not required for ribosome maturation, ATPase activity is. Associates transiently with small ribosomal subunit protein uS11. ATP hydrolysis breaks the interaction with uS11. May temporarily remove uS11 from the ribosome to enable a conformational change of the ribosomal RNA that is needed for the final maturation step of the small ribosomal subunit. Its NMP activity may have a role in nuclear energy homeostasis.</text>
</comment>
<feature type="region of interest" description="NMPbind" evidence="10">
    <location>
        <begin position="35"/>
        <end position="58"/>
    </location>
</feature>
<keyword evidence="5 10" id="KW-0808">Transferase</keyword>
<organism evidence="11 12">
    <name type="scientific">Trichomonas vaginalis (strain ATCC PRA-98 / G3)</name>
    <dbReference type="NCBI Taxonomy" id="412133"/>
    <lineage>
        <taxon>Eukaryota</taxon>
        <taxon>Metamonada</taxon>
        <taxon>Parabasalia</taxon>
        <taxon>Trichomonadida</taxon>
        <taxon>Trichomonadidae</taxon>
        <taxon>Trichomonas</taxon>
    </lineage>
</organism>
<name>A2DYU1_TRIV3</name>
<feature type="binding site" evidence="10">
    <location>
        <position position="19"/>
    </location>
    <ligand>
        <name>ATP</name>
        <dbReference type="ChEBI" id="CHEBI:30616"/>
    </ligand>
</feature>
<feature type="binding site" evidence="10">
    <location>
        <position position="20"/>
    </location>
    <ligand>
        <name>ATP</name>
        <dbReference type="ChEBI" id="CHEBI:30616"/>
    </ligand>
</feature>
<feature type="binding site" evidence="10">
    <location>
        <position position="114"/>
    </location>
    <ligand>
        <name>ATP</name>
        <dbReference type="ChEBI" id="CHEBI:30616"/>
    </ligand>
</feature>
<keyword evidence="12" id="KW-1185">Reference proteome</keyword>
<dbReference type="InterPro" id="IPR020618">
    <property type="entry name" value="Adenyl_kinase_AK6"/>
</dbReference>
<dbReference type="Proteomes" id="UP000001542">
    <property type="component" value="Unassembled WGS sequence"/>
</dbReference>
<evidence type="ECO:0000256" key="3">
    <source>
        <dbReference type="ARBA" id="ARBA00022517"/>
    </source>
</evidence>
<dbReference type="GO" id="GO:0005524">
    <property type="term" value="F:ATP binding"/>
    <property type="evidence" value="ECO:0000318"/>
    <property type="project" value="GO_Central"/>
</dbReference>
<dbReference type="SMR" id="A2DYU1"/>
<dbReference type="EC" id="2.7.4.3" evidence="10"/>
<evidence type="ECO:0000256" key="2">
    <source>
        <dbReference type="ARBA" id="ARBA00022490"/>
    </source>
</evidence>
<dbReference type="OMA" id="QCEIFGT"/>
<keyword evidence="9 10" id="KW-0539">Nucleus</keyword>
<comment type="subunit">
    <text evidence="10">Interacts with small ribosomal subunit protein uS11. Not a structural component of 43S pre-ribosomes, but transiently interacts with them by binding to uS11.</text>
</comment>
<keyword evidence="7 10" id="KW-0418">Kinase</keyword>
<accession>A2DYU1</accession>
<dbReference type="AlphaFoldDB" id="A2DYU1"/>
<evidence type="ECO:0000256" key="4">
    <source>
        <dbReference type="ARBA" id="ARBA00022552"/>
    </source>
</evidence>
<dbReference type="KEGG" id="tva:4772469"/>
<dbReference type="VEuPathDB" id="TrichDB:TVAGG3_0538650"/>
<dbReference type="PANTHER" id="PTHR12595:SF0">
    <property type="entry name" value="ADENYLATE KINASE ISOENZYME 6"/>
    <property type="match status" value="1"/>
</dbReference>
<dbReference type="PANTHER" id="PTHR12595">
    <property type="entry name" value="POS9-ACTIVATING FACTOR FAP7-RELATED"/>
    <property type="match status" value="1"/>
</dbReference>
<dbReference type="eggNOG" id="KOG3347">
    <property type="taxonomic scope" value="Eukaryota"/>
</dbReference>
<dbReference type="GO" id="GO:0005737">
    <property type="term" value="C:cytoplasm"/>
    <property type="evidence" value="ECO:0000318"/>
    <property type="project" value="GO_Central"/>
</dbReference>
<dbReference type="STRING" id="5722.A2DYU1"/>
<dbReference type="Pfam" id="PF13238">
    <property type="entry name" value="AAA_18"/>
    <property type="match status" value="1"/>
</dbReference>
<feature type="binding site" evidence="10">
    <location>
        <position position="15"/>
    </location>
    <ligand>
        <name>ATP</name>
        <dbReference type="ChEBI" id="CHEBI:30616"/>
    </ligand>
</feature>
<dbReference type="Gene3D" id="3.40.50.300">
    <property type="entry name" value="P-loop containing nucleotide triphosphate hydrolases"/>
    <property type="match status" value="1"/>
</dbReference>
<evidence type="ECO:0000256" key="5">
    <source>
        <dbReference type="ARBA" id="ARBA00022679"/>
    </source>
</evidence>
<evidence type="ECO:0000256" key="9">
    <source>
        <dbReference type="ARBA" id="ARBA00023242"/>
    </source>
</evidence>
<feature type="binding site" evidence="10">
    <location>
        <position position="18"/>
    </location>
    <ligand>
        <name>ATP</name>
        <dbReference type="ChEBI" id="CHEBI:30616"/>
    </ligand>
</feature>
<dbReference type="GO" id="GO:0004017">
    <property type="term" value="F:AMP kinase activity"/>
    <property type="evidence" value="ECO:0000318"/>
    <property type="project" value="GO_Central"/>
</dbReference>
<evidence type="ECO:0000256" key="8">
    <source>
        <dbReference type="ARBA" id="ARBA00022840"/>
    </source>
</evidence>
<proteinExistence type="inferred from homology"/>
<dbReference type="FunFam" id="3.40.50.300:FF:000372">
    <property type="entry name" value="Adenylate kinase isoenzyme 6 homolog"/>
    <property type="match status" value="1"/>
</dbReference>
<keyword evidence="2 10" id="KW-0963">Cytoplasm</keyword>
<dbReference type="VEuPathDB" id="TrichDB:TVAG_426750"/>
<keyword evidence="6 10" id="KW-0547">Nucleotide-binding</keyword>
<sequence length="178" mass="20658">MSRTRPNFLITGTPGVGKTTFSEILAERYNLVHIPVSRLIQDKHLWQEKDEERDCTIYDEDLLDEAIKEILDSNPEGGVIFDFHCSDIVMLDDIDYVLVLRTNSDILYKRLQSRGYSESKIQENTECEIFRVVLDEVLEGFEELGEDHIIEIQSDTMEQLDEAVMNVGHLIESYQQQE</sequence>
<comment type="caution">
    <text evidence="10">Lacks conserved residue(s) required for the propagation of feature annotation.</text>
</comment>
<comment type="subcellular location">
    <subcellularLocation>
        <location evidence="10">Cytoplasm</location>
    </subcellularLocation>
    <subcellularLocation>
        <location evidence="10">Nucleus</location>
    </subcellularLocation>
</comment>
<evidence type="ECO:0000256" key="10">
    <source>
        <dbReference type="HAMAP-Rule" id="MF_03173"/>
    </source>
</evidence>
<dbReference type="InterPro" id="IPR027417">
    <property type="entry name" value="P-loop_NTPase"/>
</dbReference>
<dbReference type="GO" id="GO:0005634">
    <property type="term" value="C:nucleus"/>
    <property type="evidence" value="ECO:0000318"/>
    <property type="project" value="GO_Central"/>
</dbReference>